<accession>A0A8J3E105</accession>
<dbReference type="SUPFAM" id="SSF52218">
    <property type="entry name" value="Flavoproteins"/>
    <property type="match status" value="1"/>
</dbReference>
<reference evidence="2" key="2">
    <citation type="submission" date="2020-09" db="EMBL/GenBank/DDBJ databases">
        <authorList>
            <person name="Sun Q."/>
            <person name="Zhou Y."/>
        </authorList>
    </citation>
    <scope>NUCLEOTIDE SEQUENCE</scope>
    <source>
        <strain evidence="2">CGMCC 1.16548</strain>
    </source>
</reference>
<dbReference type="EMBL" id="BNAI01000001">
    <property type="protein sequence ID" value="GHF05442.1"/>
    <property type="molecule type" value="Genomic_DNA"/>
</dbReference>
<gene>
    <name evidence="2" type="ORF">GCM10011600_02420</name>
</gene>
<dbReference type="PANTHER" id="PTHR30543">
    <property type="entry name" value="CHROMATE REDUCTASE"/>
    <property type="match status" value="1"/>
</dbReference>
<name>A0A8J3E105_9MICO</name>
<dbReference type="InterPro" id="IPR029039">
    <property type="entry name" value="Flavoprotein-like_sf"/>
</dbReference>
<organism evidence="2 3">
    <name type="scientific">Pseudolysinimonas yzui</name>
    <dbReference type="NCBI Taxonomy" id="2708254"/>
    <lineage>
        <taxon>Bacteria</taxon>
        <taxon>Bacillati</taxon>
        <taxon>Actinomycetota</taxon>
        <taxon>Actinomycetes</taxon>
        <taxon>Micrococcales</taxon>
        <taxon>Microbacteriaceae</taxon>
        <taxon>Pseudolysinimonas</taxon>
    </lineage>
</organism>
<dbReference type="InterPro" id="IPR005025">
    <property type="entry name" value="FMN_Rdtase-like_dom"/>
</dbReference>
<evidence type="ECO:0000259" key="1">
    <source>
        <dbReference type="Pfam" id="PF03358"/>
    </source>
</evidence>
<evidence type="ECO:0000313" key="3">
    <source>
        <dbReference type="Proteomes" id="UP000617531"/>
    </source>
</evidence>
<comment type="caution">
    <text evidence="2">The sequence shown here is derived from an EMBL/GenBank/DDBJ whole genome shotgun (WGS) entry which is preliminary data.</text>
</comment>
<sequence>MPRLLVIIASTRPERVGLTIARWAADAARAHGGFEVEVADLAEVNLPFFDEPAQPRTGQYTKPHTFAWSKTVDAADAILVVTPEYNYGPPPSLLNALDFLYWEWAYKPVGFVSYGGPGAGFRGVQVLKGIVTTMRMMPVPDSVGIPFIFKQIEDGEFVPQPPQGAMLSAHLDEVLRWSDALAPLRAQVPELRTQRPPGAPPLPPR</sequence>
<dbReference type="RefSeq" id="WP_191281560.1">
    <property type="nucleotide sequence ID" value="NZ_BNAI01000001.1"/>
</dbReference>
<dbReference type="GO" id="GO:0005829">
    <property type="term" value="C:cytosol"/>
    <property type="evidence" value="ECO:0007669"/>
    <property type="project" value="TreeGrafter"/>
</dbReference>
<feature type="domain" description="NADPH-dependent FMN reductase-like" evidence="1">
    <location>
        <begin position="3"/>
        <end position="146"/>
    </location>
</feature>
<dbReference type="PANTHER" id="PTHR30543:SF21">
    <property type="entry name" value="NAD(P)H-DEPENDENT FMN REDUCTASE LOT6"/>
    <property type="match status" value="1"/>
</dbReference>
<protein>
    <submittedName>
        <fullName evidence="2">Reductase</fullName>
    </submittedName>
</protein>
<dbReference type="Gene3D" id="3.40.50.360">
    <property type="match status" value="1"/>
</dbReference>
<evidence type="ECO:0000313" key="2">
    <source>
        <dbReference type="EMBL" id="GHF05442.1"/>
    </source>
</evidence>
<dbReference type="AlphaFoldDB" id="A0A8J3E105"/>
<proteinExistence type="predicted"/>
<dbReference type="Pfam" id="PF03358">
    <property type="entry name" value="FMN_red"/>
    <property type="match status" value="1"/>
</dbReference>
<dbReference type="Proteomes" id="UP000617531">
    <property type="component" value="Unassembled WGS sequence"/>
</dbReference>
<dbReference type="GO" id="GO:0016491">
    <property type="term" value="F:oxidoreductase activity"/>
    <property type="evidence" value="ECO:0007669"/>
    <property type="project" value="InterPro"/>
</dbReference>
<dbReference type="GO" id="GO:0010181">
    <property type="term" value="F:FMN binding"/>
    <property type="evidence" value="ECO:0007669"/>
    <property type="project" value="TreeGrafter"/>
</dbReference>
<reference evidence="2" key="1">
    <citation type="journal article" date="2014" name="Int. J. Syst. Evol. Microbiol.">
        <title>Complete genome sequence of Corynebacterium casei LMG S-19264T (=DSM 44701T), isolated from a smear-ripened cheese.</title>
        <authorList>
            <consortium name="US DOE Joint Genome Institute (JGI-PGF)"/>
            <person name="Walter F."/>
            <person name="Albersmeier A."/>
            <person name="Kalinowski J."/>
            <person name="Ruckert C."/>
        </authorList>
    </citation>
    <scope>NUCLEOTIDE SEQUENCE</scope>
    <source>
        <strain evidence="2">CGMCC 1.16548</strain>
    </source>
</reference>
<dbReference type="InterPro" id="IPR050712">
    <property type="entry name" value="NAD(P)H-dep_reductase"/>
</dbReference>
<keyword evidence="3" id="KW-1185">Reference proteome</keyword>